<comment type="catalytic activity">
    <reaction evidence="18 19">
        <text>a di-trans,poly-cis-dolichal + NADP(+) = a di-trans,poly-cis-polyprenal + NADPH + H(+)</text>
        <dbReference type="Rhea" id="RHEA:80727"/>
        <dbReference type="Rhea" id="RHEA-COMP:19536"/>
        <dbReference type="Rhea" id="RHEA-COMP:19537"/>
        <dbReference type="ChEBI" id="CHEBI:15378"/>
        <dbReference type="ChEBI" id="CHEBI:57783"/>
        <dbReference type="ChEBI" id="CHEBI:58349"/>
        <dbReference type="ChEBI" id="CHEBI:231623"/>
        <dbReference type="ChEBI" id="CHEBI:231637"/>
        <dbReference type="EC" id="1.3.1.94"/>
    </reaction>
    <physiologicalReaction direction="right-to-left" evidence="18 19">
        <dbReference type="Rhea" id="RHEA:80729"/>
    </physiologicalReaction>
</comment>
<dbReference type="PANTHER" id="PTHR14624">
    <property type="entry name" value="DFG10 PROTEIN"/>
    <property type="match status" value="1"/>
</dbReference>
<comment type="similarity">
    <text evidence="13 19">Belongs to the steroid 5-alpha reductase family. Polyprenal reductase subfamily.</text>
</comment>
<comment type="caution">
    <text evidence="21">The sequence shown here is derived from an EMBL/GenBank/DDBJ whole genome shotgun (WGS) entry which is preliminary data.</text>
</comment>
<evidence type="ECO:0000256" key="5">
    <source>
        <dbReference type="ARBA" id="ARBA00022692"/>
    </source>
</evidence>
<dbReference type="GO" id="GO:0047751">
    <property type="term" value="F:3-oxo-5-alpha-steroid 4-dehydrogenase (NADP+) activity"/>
    <property type="evidence" value="ECO:0007669"/>
    <property type="project" value="UniProtKB-UniRule"/>
</dbReference>
<dbReference type="Gene3D" id="1.20.120.1630">
    <property type="match status" value="1"/>
</dbReference>
<dbReference type="GO" id="GO:0102389">
    <property type="term" value="F:polyprenol reductase activity"/>
    <property type="evidence" value="ECO:0007669"/>
    <property type="project" value="UniProtKB-UniRule"/>
</dbReference>
<evidence type="ECO:0000259" key="20">
    <source>
        <dbReference type="Pfam" id="PF02544"/>
    </source>
</evidence>
<evidence type="ECO:0000256" key="6">
    <source>
        <dbReference type="ARBA" id="ARBA00022824"/>
    </source>
</evidence>
<dbReference type="PANTHER" id="PTHR14624:SF0">
    <property type="entry name" value="POLYPRENOL REDUCTASE"/>
    <property type="match status" value="1"/>
</dbReference>
<comment type="function">
    <text evidence="12">Plays a key role in early steps of protein N-linked glycosylation by being involved in the conversion of polyprenol into dolichol. Acts as a polyprenal reductase that mediates the reduction of polyprenal into dolichal in a NADP-dependent mechanism. Dolichols are required for the synthesis of dolichol-linked monosaccharides and the oligosaccharide precursor used for N-glycosylation. Also able to convert testosterone (T) into 5-alpha-dihydrotestosterone (DHT).</text>
</comment>
<dbReference type="EMBL" id="JAAKFY010000025">
    <property type="protein sequence ID" value="KAF3835121.1"/>
    <property type="molecule type" value="Genomic_DNA"/>
</dbReference>
<keyword evidence="9 19" id="KW-0560">Oxidoreductase</keyword>
<name>A0A7J5XDV5_DISMA</name>
<organism evidence="21 22">
    <name type="scientific">Dissostichus mawsoni</name>
    <name type="common">Antarctic cod</name>
    <dbReference type="NCBI Taxonomy" id="36200"/>
    <lineage>
        <taxon>Eukaryota</taxon>
        <taxon>Metazoa</taxon>
        <taxon>Chordata</taxon>
        <taxon>Craniata</taxon>
        <taxon>Vertebrata</taxon>
        <taxon>Euteleostomi</taxon>
        <taxon>Actinopterygii</taxon>
        <taxon>Neopterygii</taxon>
        <taxon>Teleostei</taxon>
        <taxon>Neoteleostei</taxon>
        <taxon>Acanthomorphata</taxon>
        <taxon>Eupercaria</taxon>
        <taxon>Perciformes</taxon>
        <taxon>Notothenioidei</taxon>
        <taxon>Nototheniidae</taxon>
        <taxon>Dissostichus</taxon>
    </lineage>
</organism>
<dbReference type="OrthoDB" id="541710at2759"/>
<keyword evidence="8 19" id="KW-1133">Transmembrane helix</keyword>
<keyword evidence="6 19" id="KW-0256">Endoplasmic reticulum</keyword>
<evidence type="ECO:0000256" key="2">
    <source>
        <dbReference type="ARBA" id="ARBA00004922"/>
    </source>
</evidence>
<evidence type="ECO:0000256" key="1">
    <source>
        <dbReference type="ARBA" id="ARBA00004477"/>
    </source>
</evidence>
<dbReference type="GO" id="GO:0016095">
    <property type="term" value="P:polyprenol catabolic process"/>
    <property type="evidence" value="ECO:0007669"/>
    <property type="project" value="UniProtKB-UniRule"/>
</dbReference>
<keyword evidence="7 19" id="KW-0521">NADP</keyword>
<dbReference type="InterPro" id="IPR039698">
    <property type="entry name" value="Dfg10/SRD5A3"/>
</dbReference>
<keyword evidence="22" id="KW-1185">Reference proteome</keyword>
<evidence type="ECO:0000256" key="3">
    <source>
        <dbReference type="ARBA" id="ARBA00012049"/>
    </source>
</evidence>
<comment type="catalytic activity">
    <reaction evidence="15">
        <text>androst-4-ene-3,17-dione + NADPH + H(+) = 5alpha-androstan-3,17-dione + NADP(+)</text>
        <dbReference type="Rhea" id="RHEA:50816"/>
        <dbReference type="ChEBI" id="CHEBI:15378"/>
        <dbReference type="ChEBI" id="CHEBI:15994"/>
        <dbReference type="ChEBI" id="CHEBI:16422"/>
        <dbReference type="ChEBI" id="CHEBI:57783"/>
        <dbReference type="ChEBI" id="CHEBI:58349"/>
    </reaction>
    <physiologicalReaction direction="right-to-left" evidence="15">
        <dbReference type="Rhea" id="RHEA:50818"/>
    </physiologicalReaction>
</comment>
<evidence type="ECO:0000313" key="21">
    <source>
        <dbReference type="EMBL" id="KAF3835121.1"/>
    </source>
</evidence>
<evidence type="ECO:0000256" key="7">
    <source>
        <dbReference type="ARBA" id="ARBA00022857"/>
    </source>
</evidence>
<evidence type="ECO:0000256" key="16">
    <source>
        <dbReference type="ARBA" id="ARBA00048765"/>
    </source>
</evidence>
<evidence type="ECO:0000256" key="11">
    <source>
        <dbReference type="ARBA" id="ARBA00023136"/>
    </source>
</evidence>
<dbReference type="AlphaFoldDB" id="A0A7J5XDV5"/>
<keyword evidence="10" id="KW-0443">Lipid metabolism</keyword>
<dbReference type="EC" id="1.3.1.94" evidence="4 19"/>
<evidence type="ECO:0000256" key="10">
    <source>
        <dbReference type="ARBA" id="ARBA00023098"/>
    </source>
</evidence>
<dbReference type="UniPathway" id="UPA00378"/>
<dbReference type="Pfam" id="PF02544">
    <property type="entry name" value="Steroid_dh"/>
    <property type="match status" value="1"/>
</dbReference>
<evidence type="ECO:0000256" key="8">
    <source>
        <dbReference type="ARBA" id="ARBA00022989"/>
    </source>
</evidence>
<comment type="catalytic activity">
    <reaction evidence="16">
        <text>a 3-oxo-5alpha-steroid + NADP(+) = a 3-oxo-Delta(4)-steroid + NADPH + H(+)</text>
        <dbReference type="Rhea" id="RHEA:54384"/>
        <dbReference type="ChEBI" id="CHEBI:13601"/>
        <dbReference type="ChEBI" id="CHEBI:15378"/>
        <dbReference type="ChEBI" id="CHEBI:47909"/>
        <dbReference type="ChEBI" id="CHEBI:57783"/>
        <dbReference type="ChEBI" id="CHEBI:58349"/>
        <dbReference type="EC" id="1.3.1.22"/>
    </reaction>
    <physiologicalReaction direction="right-to-left" evidence="16">
        <dbReference type="Rhea" id="RHEA:54386"/>
    </physiologicalReaction>
</comment>
<gene>
    <name evidence="21" type="ORF">F7725_027679</name>
</gene>
<reference evidence="21 22" key="1">
    <citation type="submission" date="2020-03" db="EMBL/GenBank/DDBJ databases">
        <title>Dissostichus mawsoni Genome sequencing and assembly.</title>
        <authorList>
            <person name="Park H."/>
        </authorList>
    </citation>
    <scope>NUCLEOTIDE SEQUENCE [LARGE SCALE GENOMIC DNA]</scope>
    <source>
        <strain evidence="21">DM0001</strain>
        <tissue evidence="21">Muscle</tissue>
    </source>
</reference>
<keyword evidence="11 19" id="KW-0472">Membrane</keyword>
<proteinExistence type="inferred from homology"/>
<evidence type="ECO:0000313" key="22">
    <source>
        <dbReference type="Proteomes" id="UP000518266"/>
    </source>
</evidence>
<dbReference type="GO" id="GO:0005789">
    <property type="term" value="C:endoplasmic reticulum membrane"/>
    <property type="evidence" value="ECO:0007669"/>
    <property type="project" value="UniProtKB-SubCell"/>
</dbReference>
<evidence type="ECO:0000256" key="19">
    <source>
        <dbReference type="RuleBase" id="RU367081"/>
    </source>
</evidence>
<feature type="domain" description="3-oxo-5-alpha-steroid 4-dehydrogenase C-terminal" evidence="20">
    <location>
        <begin position="289"/>
        <end position="407"/>
    </location>
</feature>
<feature type="transmembrane region" description="Helical" evidence="19">
    <location>
        <begin position="349"/>
        <end position="375"/>
    </location>
</feature>
<evidence type="ECO:0000256" key="18">
    <source>
        <dbReference type="ARBA" id="ARBA00049427"/>
    </source>
</evidence>
<accession>A0A7J5XDV5</accession>
<dbReference type="GO" id="GO:0160198">
    <property type="term" value="F:polyprenal reductase activity"/>
    <property type="evidence" value="ECO:0007669"/>
    <property type="project" value="UniProtKB-EC"/>
</dbReference>
<evidence type="ECO:0000256" key="15">
    <source>
        <dbReference type="ARBA" id="ARBA00048095"/>
    </source>
</evidence>
<dbReference type="PROSITE" id="PS50244">
    <property type="entry name" value="S5A_REDUCTASE"/>
    <property type="match status" value="1"/>
</dbReference>
<evidence type="ECO:0000256" key="14">
    <source>
        <dbReference type="ARBA" id="ARBA00047186"/>
    </source>
</evidence>
<dbReference type="EC" id="1.3.1.22" evidence="3 19"/>
<dbReference type="GO" id="GO:0006488">
    <property type="term" value="P:dolichol-linked oligosaccharide biosynthetic process"/>
    <property type="evidence" value="ECO:0007669"/>
    <property type="project" value="UniProtKB-UniRule"/>
</dbReference>
<keyword evidence="5 19" id="KW-0812">Transmembrane</keyword>
<feature type="transmembrane region" description="Helical" evidence="19">
    <location>
        <begin position="172"/>
        <end position="192"/>
    </location>
</feature>
<evidence type="ECO:0000256" key="9">
    <source>
        <dbReference type="ARBA" id="ARBA00023002"/>
    </source>
</evidence>
<evidence type="ECO:0000256" key="4">
    <source>
        <dbReference type="ARBA" id="ARBA00012522"/>
    </source>
</evidence>
<evidence type="ECO:0000256" key="13">
    <source>
        <dbReference type="ARBA" id="ARBA00046320"/>
    </source>
</evidence>
<feature type="transmembrane region" description="Helical" evidence="19">
    <location>
        <begin position="284"/>
        <end position="304"/>
    </location>
</feature>
<evidence type="ECO:0000256" key="17">
    <source>
        <dbReference type="ARBA" id="ARBA00049397"/>
    </source>
</evidence>
<evidence type="ECO:0000256" key="12">
    <source>
        <dbReference type="ARBA" id="ARBA00045898"/>
    </source>
</evidence>
<comment type="catalytic activity">
    <reaction evidence="17">
        <text>17beta-hydroxy-5alpha-androstan-3-one + NADP(+) = testosterone + NADPH + H(+)</text>
        <dbReference type="Rhea" id="RHEA:50820"/>
        <dbReference type="ChEBI" id="CHEBI:15378"/>
        <dbReference type="ChEBI" id="CHEBI:16330"/>
        <dbReference type="ChEBI" id="CHEBI:17347"/>
        <dbReference type="ChEBI" id="CHEBI:57783"/>
        <dbReference type="ChEBI" id="CHEBI:58349"/>
        <dbReference type="EC" id="1.3.1.22"/>
    </reaction>
    <physiologicalReaction direction="right-to-left" evidence="17">
        <dbReference type="Rhea" id="RHEA:50822"/>
    </physiologicalReaction>
</comment>
<dbReference type="Proteomes" id="UP000518266">
    <property type="component" value="Unassembled WGS sequence"/>
</dbReference>
<protein>
    <recommendedName>
        <fullName evidence="14 19">Polyprenal reductase</fullName>
        <ecNumber evidence="3 19">1.3.1.22</ecNumber>
        <ecNumber evidence="4 19">1.3.1.94</ecNumber>
    </recommendedName>
</protein>
<dbReference type="InterPro" id="IPR001104">
    <property type="entry name" value="3-oxo-5_a-steroid_4-DH_C"/>
</dbReference>
<feature type="transmembrane region" description="Helical" evidence="19">
    <location>
        <begin position="254"/>
        <end position="272"/>
    </location>
</feature>
<sequence length="407" mass="46056">MDIHCHWMCVGVGNPRAVHRRVGLLPYSSLDSSREFHSFFLWGLAWGSLEPFSECLTGVRPVKLDAHIELSFGGAEELQRLPHRQPQLRGGQVALEIRRVVQKSPDPLQSLVEKRVLVGGVAHLSILAEKMGHGRLYLLFQDLIRYGKTKQTLKRDNWLRAFDVPKRWFSHFYAISVGWNGLLLAIYLNFIYHHQSFPPWLTGILDILTGVPSTDSQVPQLSTVLVQLLLCVHSLRRLLECLFVSVFSDGALHLVQYVFGVCYYIVLGLTVLCSDHLGKGSGSLLSQLDWFHVAGSVLFIWASLMQHQSIVLLAGLRTGKSGTVETLAHRLPEGGWFELVSCPHYFAELLIYVSLSLIFGGLSLTWWLVVLYVLFNQALAAQLCHEHYISKYDSYPKHRKAFIPFVL</sequence>
<comment type="pathway">
    <text evidence="2 19">Protein modification; protein glycosylation.</text>
</comment>
<dbReference type="FunFam" id="1.20.120.1630:FF:000021">
    <property type="entry name" value="Polyprenol reductase 1"/>
    <property type="match status" value="1"/>
</dbReference>
<comment type="subcellular location">
    <subcellularLocation>
        <location evidence="1">Endoplasmic reticulum membrane</location>
        <topology evidence="1">Multi-pass membrane protein</topology>
    </subcellularLocation>
</comment>